<sequence length="124" mass="13722">MPRESMENISTDVYSKSDIIPSHFEMSIPHGCFGGYPIGLLVARMLHLKFVGKVASTGKHCWVSYDNIFTGKAYLNLAPEWPEEWLLQFASGIKTIVPVPVLPHGVLQLVAHSKSPTLYTRAPG</sequence>
<dbReference type="PANTHER" id="PTHR46196:SF3">
    <property type="entry name" value="TRANSCRIPTION FACTOR LHW-LIKE ISOFORM X1"/>
    <property type="match status" value="1"/>
</dbReference>
<reference evidence="4" key="1">
    <citation type="submission" date="2019-09" db="EMBL/GenBank/DDBJ databases">
        <title>Draft genome information of white flower Hibiscus syriacus.</title>
        <authorList>
            <person name="Kim Y.-M."/>
        </authorList>
    </citation>
    <scope>NUCLEOTIDE SEQUENCE [LARGE SCALE GENOMIC DNA]</scope>
    <source>
        <strain evidence="4">YM2019G1</strain>
    </source>
</reference>
<evidence type="ECO:0000256" key="1">
    <source>
        <dbReference type="ARBA" id="ARBA00023015"/>
    </source>
</evidence>
<evidence type="ECO:0000259" key="3">
    <source>
        <dbReference type="Pfam" id="PF14215"/>
    </source>
</evidence>
<dbReference type="AlphaFoldDB" id="A0A6A2WPP6"/>
<dbReference type="Proteomes" id="UP000436088">
    <property type="component" value="Unassembled WGS sequence"/>
</dbReference>
<evidence type="ECO:0000256" key="2">
    <source>
        <dbReference type="ARBA" id="ARBA00023163"/>
    </source>
</evidence>
<evidence type="ECO:0000313" key="4">
    <source>
        <dbReference type="EMBL" id="KAE8662752.1"/>
    </source>
</evidence>
<proteinExistence type="predicted"/>
<keyword evidence="1" id="KW-0805">Transcription regulation</keyword>
<organism evidence="4 5">
    <name type="scientific">Hibiscus syriacus</name>
    <name type="common">Rose of Sharon</name>
    <dbReference type="NCBI Taxonomy" id="106335"/>
    <lineage>
        <taxon>Eukaryota</taxon>
        <taxon>Viridiplantae</taxon>
        <taxon>Streptophyta</taxon>
        <taxon>Embryophyta</taxon>
        <taxon>Tracheophyta</taxon>
        <taxon>Spermatophyta</taxon>
        <taxon>Magnoliopsida</taxon>
        <taxon>eudicotyledons</taxon>
        <taxon>Gunneridae</taxon>
        <taxon>Pentapetalae</taxon>
        <taxon>rosids</taxon>
        <taxon>malvids</taxon>
        <taxon>Malvales</taxon>
        <taxon>Malvaceae</taxon>
        <taxon>Malvoideae</taxon>
        <taxon>Hibiscus</taxon>
    </lineage>
</organism>
<dbReference type="GO" id="GO:0003700">
    <property type="term" value="F:DNA-binding transcription factor activity"/>
    <property type="evidence" value="ECO:0007669"/>
    <property type="project" value="InterPro"/>
</dbReference>
<dbReference type="PANTHER" id="PTHR46196">
    <property type="entry name" value="TRANSCRIPTION FACTOR BHLH155-LIKE ISOFORM X1-RELATED"/>
    <property type="match status" value="1"/>
</dbReference>
<keyword evidence="2" id="KW-0804">Transcription</keyword>
<accession>A0A6A2WPP6</accession>
<gene>
    <name evidence="4" type="ORF">F3Y22_tig00113145pilonHSYRG00148</name>
</gene>
<keyword evidence="5" id="KW-1185">Reference proteome</keyword>
<name>A0A6A2WPP6_HIBSY</name>
<protein>
    <recommendedName>
        <fullName evidence="3">Transcription factor MYC/MYB N-terminal domain-containing protein</fullName>
    </recommendedName>
</protein>
<feature type="domain" description="Transcription factor MYC/MYB N-terminal" evidence="3">
    <location>
        <begin position="49"/>
        <end position="111"/>
    </location>
</feature>
<dbReference type="EMBL" id="VEPZ02001694">
    <property type="protein sequence ID" value="KAE8662752.1"/>
    <property type="molecule type" value="Genomic_DNA"/>
</dbReference>
<dbReference type="InterPro" id="IPR025610">
    <property type="entry name" value="MYC/MYB_N"/>
</dbReference>
<comment type="caution">
    <text evidence="4">The sequence shown here is derived from an EMBL/GenBank/DDBJ whole genome shotgun (WGS) entry which is preliminary data.</text>
</comment>
<dbReference type="Pfam" id="PF14215">
    <property type="entry name" value="bHLH-MYC_N"/>
    <property type="match status" value="1"/>
</dbReference>
<evidence type="ECO:0000313" key="5">
    <source>
        <dbReference type="Proteomes" id="UP000436088"/>
    </source>
</evidence>
<dbReference type="InterPro" id="IPR043561">
    <property type="entry name" value="LHW-like"/>
</dbReference>